<dbReference type="OMA" id="CETPRHT"/>
<sequence>MAMSGWQKALWLEWKGLQEEPVEGFRVALLNESDLANWEVAIFGPPETLYQGGYFKAQMTFPQDYPYSPPSFRFLTKMWHPNVYENGDVCISILHPPTDDPQSGELPSERWNPTQNVRTILLSVISLLSEPNTFSPANVDASVMYRRWRESDGRDSEYETIVRDSPFFSLP</sequence>
<accession>A0A8C4WZ71</accession>
<dbReference type="InterPro" id="IPR050113">
    <property type="entry name" value="Ub_conjugating_enzyme"/>
</dbReference>
<dbReference type="SMART" id="SM00212">
    <property type="entry name" value="UBCc"/>
    <property type="match status" value="1"/>
</dbReference>
<evidence type="ECO:0000256" key="3">
    <source>
        <dbReference type="PROSITE-ProRule" id="PRU10133"/>
    </source>
</evidence>
<dbReference type="GeneTree" id="ENSGT00940000160356"/>
<evidence type="ECO:0000313" key="6">
    <source>
        <dbReference type="Ensembl" id="ENSEBUP00000021665.1"/>
    </source>
</evidence>
<feature type="active site" description="Glycyl thioester intermediate" evidence="3">
    <location>
        <position position="90"/>
    </location>
</feature>
<evidence type="ECO:0000256" key="4">
    <source>
        <dbReference type="RuleBase" id="RU362109"/>
    </source>
</evidence>
<keyword evidence="4" id="KW-0067">ATP-binding</keyword>
<reference evidence="6" key="2">
    <citation type="submission" date="2025-09" db="UniProtKB">
        <authorList>
            <consortium name="Ensembl"/>
        </authorList>
    </citation>
    <scope>IDENTIFICATION</scope>
</reference>
<reference evidence="6" key="1">
    <citation type="submission" date="2025-08" db="UniProtKB">
        <authorList>
            <consortium name="Ensembl"/>
        </authorList>
    </citation>
    <scope>IDENTIFICATION</scope>
</reference>
<dbReference type="SUPFAM" id="SSF54495">
    <property type="entry name" value="UBC-like"/>
    <property type="match status" value="1"/>
</dbReference>
<protein>
    <submittedName>
        <fullName evidence="6">Cell division cycle 34</fullName>
    </submittedName>
</protein>
<dbReference type="InterPro" id="IPR016135">
    <property type="entry name" value="UBQ-conjugating_enzyme/RWD"/>
</dbReference>
<organism evidence="6 7">
    <name type="scientific">Eptatretus burgeri</name>
    <name type="common">Inshore hagfish</name>
    <dbReference type="NCBI Taxonomy" id="7764"/>
    <lineage>
        <taxon>Eukaryota</taxon>
        <taxon>Metazoa</taxon>
        <taxon>Chordata</taxon>
        <taxon>Craniata</taxon>
        <taxon>Vertebrata</taxon>
        <taxon>Cyclostomata</taxon>
        <taxon>Myxini</taxon>
        <taxon>Myxiniformes</taxon>
        <taxon>Myxinidae</taxon>
        <taxon>Eptatretinae</taxon>
        <taxon>Eptatretus</taxon>
    </lineage>
</organism>
<name>A0A8C4WZ71_EPTBU</name>
<dbReference type="GO" id="GO:0016740">
    <property type="term" value="F:transferase activity"/>
    <property type="evidence" value="ECO:0007669"/>
    <property type="project" value="UniProtKB-KW"/>
</dbReference>
<dbReference type="InterPro" id="IPR023313">
    <property type="entry name" value="UBQ-conjugating_AS"/>
</dbReference>
<dbReference type="InterPro" id="IPR000608">
    <property type="entry name" value="UBC"/>
</dbReference>
<evidence type="ECO:0000259" key="5">
    <source>
        <dbReference type="PROSITE" id="PS50127"/>
    </source>
</evidence>
<dbReference type="Proteomes" id="UP000694388">
    <property type="component" value="Unplaced"/>
</dbReference>
<dbReference type="AlphaFoldDB" id="A0A8C4WZ71"/>
<dbReference type="CDD" id="cd23803">
    <property type="entry name" value="UBCc_UBE2R"/>
    <property type="match status" value="1"/>
</dbReference>
<comment type="similarity">
    <text evidence="4">Belongs to the ubiquitin-conjugating enzyme family.</text>
</comment>
<dbReference type="GO" id="GO:0005524">
    <property type="term" value="F:ATP binding"/>
    <property type="evidence" value="ECO:0007669"/>
    <property type="project" value="UniProtKB-UniRule"/>
</dbReference>
<keyword evidence="7" id="KW-1185">Reference proteome</keyword>
<dbReference type="Pfam" id="PF00179">
    <property type="entry name" value="UQ_con"/>
    <property type="match status" value="1"/>
</dbReference>
<dbReference type="PANTHER" id="PTHR24067">
    <property type="entry name" value="UBIQUITIN-CONJUGATING ENZYME E2"/>
    <property type="match status" value="1"/>
</dbReference>
<dbReference type="PROSITE" id="PS50127">
    <property type="entry name" value="UBC_2"/>
    <property type="match status" value="1"/>
</dbReference>
<dbReference type="Ensembl" id="ENSEBUT00000022242.1">
    <property type="protein sequence ID" value="ENSEBUP00000021665.1"/>
    <property type="gene ID" value="ENSEBUG00000013371.1"/>
</dbReference>
<evidence type="ECO:0000256" key="1">
    <source>
        <dbReference type="ARBA" id="ARBA00022679"/>
    </source>
</evidence>
<feature type="domain" description="UBC core" evidence="5">
    <location>
        <begin position="5"/>
        <end position="167"/>
    </location>
</feature>
<evidence type="ECO:0000313" key="7">
    <source>
        <dbReference type="Proteomes" id="UP000694388"/>
    </source>
</evidence>
<dbReference type="FunFam" id="3.10.110.10:FF:000051">
    <property type="entry name" value="ubiquitin-conjugating enzyme E2 R2-like"/>
    <property type="match status" value="1"/>
</dbReference>
<keyword evidence="4" id="KW-0547">Nucleotide-binding</keyword>
<dbReference type="Gene3D" id="3.10.110.10">
    <property type="entry name" value="Ubiquitin Conjugating Enzyme"/>
    <property type="match status" value="1"/>
</dbReference>
<dbReference type="PROSITE" id="PS00183">
    <property type="entry name" value="UBC_1"/>
    <property type="match status" value="1"/>
</dbReference>
<proteinExistence type="inferred from homology"/>
<evidence type="ECO:0000256" key="2">
    <source>
        <dbReference type="ARBA" id="ARBA00022786"/>
    </source>
</evidence>
<keyword evidence="1" id="KW-0808">Transferase</keyword>
<keyword evidence="2 4" id="KW-0833">Ubl conjugation pathway</keyword>